<dbReference type="Gene3D" id="3.40.50.720">
    <property type="entry name" value="NAD(P)-binding Rossmann-like Domain"/>
    <property type="match status" value="1"/>
</dbReference>
<dbReference type="InterPro" id="IPR057326">
    <property type="entry name" value="KR_dom"/>
</dbReference>
<gene>
    <name evidence="5" type="ORF">JAN5088_01336</name>
</gene>
<evidence type="ECO:0000313" key="6">
    <source>
        <dbReference type="Proteomes" id="UP000048908"/>
    </source>
</evidence>
<dbReference type="EMBL" id="CXPG01000014">
    <property type="protein sequence ID" value="CTQ32565.1"/>
    <property type="molecule type" value="Genomic_DNA"/>
</dbReference>
<dbReference type="Proteomes" id="UP000048908">
    <property type="component" value="Unassembled WGS sequence"/>
</dbReference>
<dbReference type="SUPFAM" id="SSF51735">
    <property type="entry name" value="NAD(P)-binding Rossmann-fold domains"/>
    <property type="match status" value="1"/>
</dbReference>
<reference evidence="5 6" key="1">
    <citation type="submission" date="2015-07" db="EMBL/GenBank/DDBJ databases">
        <authorList>
            <person name="Noorani M."/>
        </authorList>
    </citation>
    <scope>NUCLEOTIDE SEQUENCE [LARGE SCALE GENOMIC DNA]</scope>
    <source>
        <strain evidence="5 6">CECT 5088</strain>
    </source>
</reference>
<organism evidence="5 6">
    <name type="scientific">Jannaschia rubra</name>
    <dbReference type="NCBI Taxonomy" id="282197"/>
    <lineage>
        <taxon>Bacteria</taxon>
        <taxon>Pseudomonadati</taxon>
        <taxon>Pseudomonadota</taxon>
        <taxon>Alphaproteobacteria</taxon>
        <taxon>Rhodobacterales</taxon>
        <taxon>Roseobacteraceae</taxon>
        <taxon>Jannaschia</taxon>
    </lineage>
</organism>
<sequence length="267" mass="27704">MVADTKSDPDPGVNGGKTMSHLDGKTVLITGASRGIGESAARAFAAEGARVALLARSTDAIADLAGDIGDRALAIPCDVARWSEMARAVDATVGTFGSLDVVVNNAGVIEPIAQLSDTDPDAWSTAVDVNLKGVYHGIRAALPQMLSQGSGTVITISSGAASRALPGWSAYCASKAGAKMLTEALHAENGEFLRVMGLSPGTVATQMQREIKQSGVGPVAELDWSDHIPPEWVARTLVWMCGPEADDLRGTELSLRDEGLRARIGLA</sequence>
<dbReference type="Pfam" id="PF00106">
    <property type="entry name" value="adh_short"/>
    <property type="match status" value="1"/>
</dbReference>
<comment type="similarity">
    <text evidence="1 3">Belongs to the short-chain dehydrogenases/reductases (SDR) family.</text>
</comment>
<dbReference type="STRING" id="282197.SAMN04488517_101499"/>
<dbReference type="PANTHER" id="PTHR44196:SF1">
    <property type="entry name" value="DEHYDROGENASE_REDUCTASE SDR FAMILY MEMBER 7B"/>
    <property type="match status" value="1"/>
</dbReference>
<evidence type="ECO:0000256" key="2">
    <source>
        <dbReference type="ARBA" id="ARBA00023002"/>
    </source>
</evidence>
<dbReference type="SMART" id="SM00822">
    <property type="entry name" value="PKS_KR"/>
    <property type="match status" value="1"/>
</dbReference>
<dbReference type="PROSITE" id="PS00061">
    <property type="entry name" value="ADH_SHORT"/>
    <property type="match status" value="1"/>
</dbReference>
<proteinExistence type="inferred from homology"/>
<dbReference type="GO" id="GO:0016020">
    <property type="term" value="C:membrane"/>
    <property type="evidence" value="ECO:0007669"/>
    <property type="project" value="TreeGrafter"/>
</dbReference>
<keyword evidence="2 5" id="KW-0560">Oxidoreductase</keyword>
<dbReference type="PRINTS" id="PR00081">
    <property type="entry name" value="GDHRDH"/>
</dbReference>
<dbReference type="PANTHER" id="PTHR44196">
    <property type="entry name" value="DEHYDROGENASE/REDUCTASE SDR FAMILY MEMBER 7B"/>
    <property type="match status" value="1"/>
</dbReference>
<dbReference type="FunFam" id="3.40.50.720:FF:000084">
    <property type="entry name" value="Short-chain dehydrogenase reductase"/>
    <property type="match status" value="1"/>
</dbReference>
<dbReference type="CDD" id="cd05233">
    <property type="entry name" value="SDR_c"/>
    <property type="match status" value="1"/>
</dbReference>
<keyword evidence="6" id="KW-1185">Reference proteome</keyword>
<dbReference type="GO" id="GO:0016491">
    <property type="term" value="F:oxidoreductase activity"/>
    <property type="evidence" value="ECO:0007669"/>
    <property type="project" value="UniProtKB-KW"/>
</dbReference>
<evidence type="ECO:0000256" key="1">
    <source>
        <dbReference type="ARBA" id="ARBA00006484"/>
    </source>
</evidence>
<dbReference type="EC" id="1.-.-.-" evidence="5"/>
<accession>A0A0M6XQW6</accession>
<dbReference type="InterPro" id="IPR002347">
    <property type="entry name" value="SDR_fam"/>
</dbReference>
<dbReference type="AlphaFoldDB" id="A0A0M6XQW6"/>
<dbReference type="InterPro" id="IPR020904">
    <property type="entry name" value="Sc_DH/Rdtase_CS"/>
</dbReference>
<evidence type="ECO:0000256" key="3">
    <source>
        <dbReference type="RuleBase" id="RU000363"/>
    </source>
</evidence>
<evidence type="ECO:0000313" key="5">
    <source>
        <dbReference type="EMBL" id="CTQ32565.1"/>
    </source>
</evidence>
<dbReference type="InterPro" id="IPR036291">
    <property type="entry name" value="NAD(P)-bd_dom_sf"/>
</dbReference>
<protein>
    <submittedName>
        <fullName evidence="5">Putative oxidoreductase</fullName>
        <ecNumber evidence="5">1.-.-.-</ecNumber>
    </submittedName>
</protein>
<name>A0A0M6XQW6_9RHOB</name>
<feature type="domain" description="Ketoreductase" evidence="4">
    <location>
        <begin position="25"/>
        <end position="201"/>
    </location>
</feature>
<dbReference type="PRINTS" id="PR00080">
    <property type="entry name" value="SDRFAMILY"/>
</dbReference>
<evidence type="ECO:0000259" key="4">
    <source>
        <dbReference type="SMART" id="SM00822"/>
    </source>
</evidence>